<evidence type="ECO:0000256" key="12">
    <source>
        <dbReference type="ARBA" id="ARBA00042615"/>
    </source>
</evidence>
<evidence type="ECO:0000259" key="13">
    <source>
        <dbReference type="SMART" id="SM00644"/>
    </source>
</evidence>
<keyword evidence="7" id="KW-0479">Metal-binding</keyword>
<keyword evidence="15" id="KW-1185">Reference proteome</keyword>
<dbReference type="CDD" id="cd06583">
    <property type="entry name" value="PGRP"/>
    <property type="match status" value="1"/>
</dbReference>
<comment type="cofactor">
    <cofactor evidence="2">
        <name>Zn(2+)</name>
        <dbReference type="ChEBI" id="CHEBI:29105"/>
    </cofactor>
</comment>
<evidence type="ECO:0000313" key="15">
    <source>
        <dbReference type="Proteomes" id="UP000014115"/>
    </source>
</evidence>
<comment type="caution">
    <text evidence="14">The sequence shown here is derived from an EMBL/GenBank/DDBJ whole genome shotgun (WGS) entry which is preliminary data.</text>
</comment>
<dbReference type="Gene3D" id="3.40.80.10">
    <property type="entry name" value="Peptidoglycan recognition protein-like"/>
    <property type="match status" value="1"/>
</dbReference>
<evidence type="ECO:0000256" key="8">
    <source>
        <dbReference type="ARBA" id="ARBA00022801"/>
    </source>
</evidence>
<evidence type="ECO:0000256" key="6">
    <source>
        <dbReference type="ARBA" id="ARBA00022490"/>
    </source>
</evidence>
<dbReference type="InterPro" id="IPR036505">
    <property type="entry name" value="Amidase/PGRP_sf"/>
</dbReference>
<evidence type="ECO:0000256" key="1">
    <source>
        <dbReference type="ARBA" id="ARBA00001561"/>
    </source>
</evidence>
<dbReference type="EC" id="3.5.1.28" evidence="5"/>
<keyword evidence="8" id="KW-0378">Hydrolase</keyword>
<dbReference type="InterPro" id="IPR002502">
    <property type="entry name" value="Amidase_domain"/>
</dbReference>
<dbReference type="GO" id="GO:0008745">
    <property type="term" value="F:N-acetylmuramoyl-L-alanine amidase activity"/>
    <property type="evidence" value="ECO:0007669"/>
    <property type="project" value="UniProtKB-EC"/>
</dbReference>
<dbReference type="InterPro" id="IPR051206">
    <property type="entry name" value="NAMLAA_amidase_2"/>
</dbReference>
<reference evidence="14 15" key="1">
    <citation type="journal article" date="2012" name="J. Bacteriol.">
        <title>Genome Sequence of Idiomarina xiamenensis Type Strain 10-D-4.</title>
        <authorList>
            <person name="Lai Q."/>
            <person name="Wang L."/>
            <person name="Wang W."/>
            <person name="Shao Z."/>
        </authorList>
    </citation>
    <scope>NUCLEOTIDE SEQUENCE [LARGE SCALE GENOMIC DNA]</scope>
    <source>
        <strain evidence="14 15">10-D-4</strain>
    </source>
</reference>
<sequence length="201" mass="22803">MAPYPVALMLKSFNLKNHRLLEAEQRSSPHYDQRPDSDDISLLVIHGISLPAGEFGQPYIDQLFMGELQSHAHPSFAALEGLRVSAHCLIRRDGQVIQYVAFDQRAWHAGRSHYAGRRRCNDFAIGIELEGTDNSPYSERQYQALQAVTACLLQQYPKLNWRRIVGHQHIAPGRKTDPGAAFDWAHYLAPFQPRAASYHKS</sequence>
<dbReference type="PANTHER" id="PTHR30417">
    <property type="entry name" value="N-ACETYLMURAMOYL-L-ALANINE AMIDASE AMID"/>
    <property type="match status" value="1"/>
</dbReference>
<protein>
    <recommendedName>
        <fullName evidence="11">1,6-anhydro-N-acetylmuramyl-L-alanine amidase AmpD</fullName>
        <ecNumber evidence="5">3.5.1.28</ecNumber>
    </recommendedName>
    <alternativeName>
        <fullName evidence="12">N-acetylmuramoyl-L-alanine amidase</fullName>
    </alternativeName>
</protein>
<dbReference type="SMART" id="SM00644">
    <property type="entry name" value="Ami_2"/>
    <property type="match status" value="1"/>
</dbReference>
<gene>
    <name evidence="14" type="ORF">A10D4_03180</name>
</gene>
<evidence type="ECO:0000256" key="2">
    <source>
        <dbReference type="ARBA" id="ARBA00001947"/>
    </source>
</evidence>
<keyword evidence="10" id="KW-0961">Cell wall biogenesis/degradation</keyword>
<dbReference type="STRING" id="740709.A10D4_03180"/>
<dbReference type="NCBIfam" id="NF008758">
    <property type="entry name" value="PRK11789.1"/>
    <property type="match status" value="1"/>
</dbReference>
<dbReference type="GO" id="GO:0046872">
    <property type="term" value="F:metal ion binding"/>
    <property type="evidence" value="ECO:0007669"/>
    <property type="project" value="UniProtKB-KW"/>
</dbReference>
<proteinExistence type="inferred from homology"/>
<dbReference type="Pfam" id="PF01510">
    <property type="entry name" value="Amidase_2"/>
    <property type="match status" value="1"/>
</dbReference>
<comment type="similarity">
    <text evidence="4">Belongs to the N-acetylmuramoyl-L-alanine amidase 2 family.</text>
</comment>
<keyword evidence="9" id="KW-0862">Zinc</keyword>
<evidence type="ECO:0000256" key="3">
    <source>
        <dbReference type="ARBA" id="ARBA00004496"/>
    </source>
</evidence>
<evidence type="ECO:0000256" key="5">
    <source>
        <dbReference type="ARBA" id="ARBA00011901"/>
    </source>
</evidence>
<dbReference type="AlphaFoldDB" id="K2KSF3"/>
<evidence type="ECO:0000256" key="7">
    <source>
        <dbReference type="ARBA" id="ARBA00022723"/>
    </source>
</evidence>
<dbReference type="SUPFAM" id="SSF55846">
    <property type="entry name" value="N-acetylmuramoyl-L-alanine amidase-like"/>
    <property type="match status" value="1"/>
</dbReference>
<comment type="subcellular location">
    <subcellularLocation>
        <location evidence="3">Cytoplasm</location>
    </subcellularLocation>
</comment>
<keyword evidence="6" id="KW-0963">Cytoplasm</keyword>
<dbReference type="PANTHER" id="PTHR30417:SF4">
    <property type="entry name" value="1,6-ANHYDRO-N-ACETYLMURAMYL-L-ALANINE AMIDASE AMPD"/>
    <property type="match status" value="1"/>
</dbReference>
<name>K2KSF3_9GAMM</name>
<dbReference type="Proteomes" id="UP000014115">
    <property type="component" value="Unassembled WGS sequence"/>
</dbReference>
<comment type="catalytic activity">
    <reaction evidence="1">
        <text>Hydrolyzes the link between N-acetylmuramoyl residues and L-amino acid residues in certain cell-wall glycopeptides.</text>
        <dbReference type="EC" id="3.5.1.28"/>
    </reaction>
</comment>
<dbReference type="GO" id="GO:0009253">
    <property type="term" value="P:peptidoglycan catabolic process"/>
    <property type="evidence" value="ECO:0007669"/>
    <property type="project" value="InterPro"/>
</dbReference>
<organism evidence="14 15">
    <name type="scientific">Idiomarina xiamenensis 10-D-4</name>
    <dbReference type="NCBI Taxonomy" id="740709"/>
    <lineage>
        <taxon>Bacteria</taxon>
        <taxon>Pseudomonadati</taxon>
        <taxon>Pseudomonadota</taxon>
        <taxon>Gammaproteobacteria</taxon>
        <taxon>Alteromonadales</taxon>
        <taxon>Idiomarinaceae</taxon>
        <taxon>Idiomarina</taxon>
    </lineage>
</organism>
<evidence type="ECO:0000256" key="4">
    <source>
        <dbReference type="ARBA" id="ARBA00007553"/>
    </source>
</evidence>
<evidence type="ECO:0000256" key="10">
    <source>
        <dbReference type="ARBA" id="ARBA00023316"/>
    </source>
</evidence>
<dbReference type="PATRIC" id="fig|740709.3.peg.640"/>
<dbReference type="GO" id="GO:0005737">
    <property type="term" value="C:cytoplasm"/>
    <property type="evidence" value="ECO:0007669"/>
    <property type="project" value="UniProtKB-SubCell"/>
</dbReference>
<evidence type="ECO:0000313" key="14">
    <source>
        <dbReference type="EMBL" id="EKE85314.1"/>
    </source>
</evidence>
<dbReference type="eggNOG" id="COG3023">
    <property type="taxonomic scope" value="Bacteria"/>
</dbReference>
<accession>K2KSF3</accession>
<evidence type="ECO:0000256" key="11">
    <source>
        <dbReference type="ARBA" id="ARBA00039257"/>
    </source>
</evidence>
<dbReference type="GO" id="GO:0071555">
    <property type="term" value="P:cell wall organization"/>
    <property type="evidence" value="ECO:0007669"/>
    <property type="project" value="UniProtKB-KW"/>
</dbReference>
<evidence type="ECO:0000256" key="9">
    <source>
        <dbReference type="ARBA" id="ARBA00022833"/>
    </source>
</evidence>
<feature type="domain" description="N-acetylmuramoyl-L-alanine amidase" evidence="13">
    <location>
        <begin position="28"/>
        <end position="179"/>
    </location>
</feature>
<dbReference type="EMBL" id="AMRG01000003">
    <property type="protein sequence ID" value="EKE85314.1"/>
    <property type="molecule type" value="Genomic_DNA"/>
</dbReference>
<dbReference type="GO" id="GO:0009254">
    <property type="term" value="P:peptidoglycan turnover"/>
    <property type="evidence" value="ECO:0007669"/>
    <property type="project" value="TreeGrafter"/>
</dbReference>